<keyword evidence="11" id="KW-0547">Nucleotide-binding</keyword>
<evidence type="ECO:0000259" key="12">
    <source>
        <dbReference type="Pfam" id="PF01634"/>
    </source>
</evidence>
<dbReference type="InterPro" id="IPR011322">
    <property type="entry name" value="N-reg_PII-like_a/b"/>
</dbReference>
<keyword evidence="11" id="KW-0963">Cytoplasm</keyword>
<dbReference type="NCBIfam" id="TIGR00070">
    <property type="entry name" value="hisG"/>
    <property type="match status" value="1"/>
</dbReference>
<keyword evidence="6 11" id="KW-0028">Amino-acid biosynthesis</keyword>
<dbReference type="InterPro" id="IPR013820">
    <property type="entry name" value="ATP_PRibTrfase_cat"/>
</dbReference>
<comment type="function">
    <text evidence="10 11">Catalyzes the condensation of ATP and 5-phosphoribose 1-diphosphate to form N'-(5'-phosphoribosyl)-ATP (PR-ATP). Has a crucial role in the pathway because the rate of histidine biosynthesis seems to be controlled primarily by regulation of HisG enzymatic activity.</text>
</comment>
<keyword evidence="11" id="KW-0460">Magnesium</keyword>
<dbReference type="PANTHER" id="PTHR21403">
    <property type="entry name" value="ATP PHOSPHORIBOSYLTRANSFERASE ATP-PRTASE"/>
    <property type="match status" value="1"/>
</dbReference>
<dbReference type="InterPro" id="IPR015867">
    <property type="entry name" value="N-reg_PII/ATP_PRibTrfase_C"/>
</dbReference>
<evidence type="ECO:0000259" key="13">
    <source>
        <dbReference type="Pfam" id="PF08029"/>
    </source>
</evidence>
<keyword evidence="7 11" id="KW-0328">Glycosyltransferase</keyword>
<dbReference type="Gene3D" id="3.40.190.10">
    <property type="entry name" value="Periplasmic binding protein-like II"/>
    <property type="match status" value="2"/>
</dbReference>
<evidence type="ECO:0000256" key="10">
    <source>
        <dbReference type="ARBA" id="ARBA00024861"/>
    </source>
</evidence>
<dbReference type="InterPro" id="IPR018198">
    <property type="entry name" value="ATP_PRibTrfase_CS"/>
</dbReference>
<evidence type="ECO:0000256" key="11">
    <source>
        <dbReference type="HAMAP-Rule" id="MF_00079"/>
    </source>
</evidence>
<keyword evidence="9 11" id="KW-0368">Histidine biosynthesis</keyword>
<dbReference type="Gene3D" id="3.30.70.120">
    <property type="match status" value="1"/>
</dbReference>
<dbReference type="RefSeq" id="WP_227889524.1">
    <property type="nucleotide sequence ID" value="NZ_JAJFZQ010000001.1"/>
</dbReference>
<keyword evidence="8 11" id="KW-0808">Transferase</keyword>
<evidence type="ECO:0000256" key="7">
    <source>
        <dbReference type="ARBA" id="ARBA00022676"/>
    </source>
</evidence>
<dbReference type="GO" id="GO:0003879">
    <property type="term" value="F:ATP phosphoribosyltransferase activity"/>
    <property type="evidence" value="ECO:0007669"/>
    <property type="project" value="UniProtKB-EC"/>
</dbReference>
<dbReference type="SUPFAM" id="SSF53850">
    <property type="entry name" value="Periplasmic binding protein-like II"/>
    <property type="match status" value="1"/>
</dbReference>
<gene>
    <name evidence="11 14" type="primary">hisG</name>
    <name evidence="14" type="ORF">LJ752_01280</name>
</gene>
<dbReference type="PANTHER" id="PTHR21403:SF8">
    <property type="entry name" value="ATP PHOSPHORIBOSYLTRANSFERASE"/>
    <property type="match status" value="1"/>
</dbReference>
<comment type="activity regulation">
    <text evidence="11">Feedback inhibited by histidine.</text>
</comment>
<comment type="pathway">
    <text evidence="2 11">Amino-acid biosynthesis; L-histidine biosynthesis; L-histidine from 5-phospho-alpha-D-ribose 1-diphosphate: step 1/9.</text>
</comment>
<reference evidence="14" key="1">
    <citation type="submission" date="2021-10" db="EMBL/GenBank/DDBJ databases">
        <title>Novel species in genus Arthrobacter.</title>
        <authorList>
            <person name="Liu Y."/>
        </authorList>
    </citation>
    <scope>NUCLEOTIDE SEQUENCE</scope>
    <source>
        <strain evidence="14">Zg-Y786</strain>
    </source>
</reference>
<organism evidence="14 15">
    <name type="scientific">Arthrobacter gengyunqii</name>
    <dbReference type="NCBI Taxonomy" id="2886940"/>
    <lineage>
        <taxon>Bacteria</taxon>
        <taxon>Bacillati</taxon>
        <taxon>Actinomycetota</taxon>
        <taxon>Actinomycetes</taxon>
        <taxon>Micrococcales</taxon>
        <taxon>Micrococcaceae</taxon>
        <taxon>Arthrobacter</taxon>
    </lineage>
</organism>
<dbReference type="CDD" id="cd13591">
    <property type="entry name" value="PBP2_HisGL1"/>
    <property type="match status" value="1"/>
</dbReference>
<evidence type="ECO:0000313" key="15">
    <source>
        <dbReference type="Proteomes" id="UP001139168"/>
    </source>
</evidence>
<dbReference type="InterPro" id="IPR001348">
    <property type="entry name" value="ATP_PRibTrfase_HisG"/>
</dbReference>
<dbReference type="InterPro" id="IPR013115">
    <property type="entry name" value="HisG_C"/>
</dbReference>
<accession>A0ABS8GHH5</accession>
<name>A0ABS8GHH5_9MICC</name>
<dbReference type="SUPFAM" id="SSF54913">
    <property type="entry name" value="GlnB-like"/>
    <property type="match status" value="1"/>
</dbReference>
<proteinExistence type="inferred from homology"/>
<evidence type="ECO:0000256" key="9">
    <source>
        <dbReference type="ARBA" id="ARBA00023102"/>
    </source>
</evidence>
<comment type="caution">
    <text evidence="14">The sequence shown here is derived from an EMBL/GenBank/DDBJ whole genome shotgun (WGS) entry which is preliminary data.</text>
</comment>
<evidence type="ECO:0000256" key="5">
    <source>
        <dbReference type="ARBA" id="ARBA00020998"/>
    </source>
</evidence>
<dbReference type="Proteomes" id="UP001139168">
    <property type="component" value="Unassembled WGS sequence"/>
</dbReference>
<evidence type="ECO:0000256" key="6">
    <source>
        <dbReference type="ARBA" id="ARBA00022605"/>
    </source>
</evidence>
<evidence type="ECO:0000313" key="14">
    <source>
        <dbReference type="EMBL" id="MCC3264678.1"/>
    </source>
</evidence>
<dbReference type="HAMAP" id="MF_00079">
    <property type="entry name" value="HisG_Long"/>
    <property type="match status" value="1"/>
</dbReference>
<comment type="subcellular location">
    <subcellularLocation>
        <location evidence="11">Cytoplasm</location>
    </subcellularLocation>
</comment>
<evidence type="ECO:0000256" key="3">
    <source>
        <dbReference type="ARBA" id="ARBA00007955"/>
    </source>
</evidence>
<keyword evidence="11" id="KW-0067">ATP-binding</keyword>
<dbReference type="Pfam" id="PF08029">
    <property type="entry name" value="HisG_C"/>
    <property type="match status" value="1"/>
</dbReference>
<evidence type="ECO:0000256" key="2">
    <source>
        <dbReference type="ARBA" id="ARBA00004667"/>
    </source>
</evidence>
<dbReference type="EC" id="2.4.2.17" evidence="4 11"/>
<comment type="catalytic activity">
    <reaction evidence="1 11">
        <text>1-(5-phospho-beta-D-ribosyl)-ATP + diphosphate = 5-phospho-alpha-D-ribose 1-diphosphate + ATP</text>
        <dbReference type="Rhea" id="RHEA:18473"/>
        <dbReference type="ChEBI" id="CHEBI:30616"/>
        <dbReference type="ChEBI" id="CHEBI:33019"/>
        <dbReference type="ChEBI" id="CHEBI:58017"/>
        <dbReference type="ChEBI" id="CHEBI:73183"/>
        <dbReference type="EC" id="2.4.2.17"/>
    </reaction>
</comment>
<evidence type="ECO:0000256" key="1">
    <source>
        <dbReference type="ARBA" id="ARBA00000915"/>
    </source>
</evidence>
<feature type="domain" description="ATP phosphoribosyltransferase catalytic" evidence="12">
    <location>
        <begin position="49"/>
        <end position="201"/>
    </location>
</feature>
<keyword evidence="15" id="KW-1185">Reference proteome</keyword>
<comment type="similarity">
    <text evidence="3 11">Belongs to the ATP phosphoribosyltransferase family. Long subfamily.</text>
</comment>
<dbReference type="PROSITE" id="PS01316">
    <property type="entry name" value="ATP_P_PHORIBOSYLTR"/>
    <property type="match status" value="1"/>
</dbReference>
<sequence length="281" mass="30667">MLRVAVPNKGALSESASAMLNEAGYRQRRDTRELVMVDPDNDVEFFFLRPRDIAVYVGAGTLDVGLTGRDLFLDAQVDAEELMSLGFGASTFRFAGPVGDFTTIDQLEGKRVATSYDGLLRAYLAERGITASVVRLDGAVESSVRLGVADAIADVVETGTTLRAAGMEIFGEPILKSEAVLIGRKDAEHPAGLDVLIRRLRGVLVARQYVMMDYDVRRELLDEAAARTPGLESPTVSPLQDSDWVAVRSMVKRTDTNRIMDELYDIGARAILVSTIHACRI</sequence>
<protein>
    <recommendedName>
        <fullName evidence="5 11">ATP phosphoribosyltransferase</fullName>
        <shortName evidence="11">ATP-PRT</shortName>
        <shortName evidence="11">ATP-PRTase</shortName>
        <ecNumber evidence="4 11">2.4.2.17</ecNumber>
    </recommendedName>
</protein>
<evidence type="ECO:0000256" key="8">
    <source>
        <dbReference type="ARBA" id="ARBA00022679"/>
    </source>
</evidence>
<comment type="cofactor">
    <cofactor evidence="11">
        <name>Mg(2+)</name>
        <dbReference type="ChEBI" id="CHEBI:18420"/>
    </cofactor>
</comment>
<dbReference type="InterPro" id="IPR020621">
    <property type="entry name" value="ATP-PRT_HisG_long"/>
</dbReference>
<feature type="domain" description="Histidine biosynthesis HisG C-terminal" evidence="13">
    <location>
        <begin position="206"/>
        <end position="277"/>
    </location>
</feature>
<dbReference type="EMBL" id="JAJFZQ010000001">
    <property type="protein sequence ID" value="MCC3264678.1"/>
    <property type="molecule type" value="Genomic_DNA"/>
</dbReference>
<dbReference type="Pfam" id="PF01634">
    <property type="entry name" value="HisG"/>
    <property type="match status" value="1"/>
</dbReference>
<evidence type="ECO:0000256" key="4">
    <source>
        <dbReference type="ARBA" id="ARBA00011946"/>
    </source>
</evidence>
<keyword evidence="11" id="KW-0479">Metal-binding</keyword>
<dbReference type="NCBIfam" id="TIGR03455">
    <property type="entry name" value="HisG_C-term"/>
    <property type="match status" value="1"/>
</dbReference>